<organism evidence="1">
    <name type="scientific">Sesamum radiatum</name>
    <name type="common">Black benniseed</name>
    <dbReference type="NCBI Taxonomy" id="300843"/>
    <lineage>
        <taxon>Eukaryota</taxon>
        <taxon>Viridiplantae</taxon>
        <taxon>Streptophyta</taxon>
        <taxon>Embryophyta</taxon>
        <taxon>Tracheophyta</taxon>
        <taxon>Spermatophyta</taxon>
        <taxon>Magnoliopsida</taxon>
        <taxon>eudicotyledons</taxon>
        <taxon>Gunneridae</taxon>
        <taxon>Pentapetalae</taxon>
        <taxon>asterids</taxon>
        <taxon>lamiids</taxon>
        <taxon>Lamiales</taxon>
        <taxon>Pedaliaceae</taxon>
        <taxon>Sesamum</taxon>
    </lineage>
</organism>
<sequence>MQIGLTSLPLAAAQEKDLFTRGQTLRSFSGELVSSVSCRHLSHSPWRYLTLTSGGHLILPSARSLSSITRRLLILKESTLK</sequence>
<dbReference type="AlphaFoldDB" id="A0AAW2QGR8"/>
<reference evidence="1" key="1">
    <citation type="submission" date="2020-06" db="EMBL/GenBank/DDBJ databases">
        <authorList>
            <person name="Li T."/>
            <person name="Hu X."/>
            <person name="Zhang T."/>
            <person name="Song X."/>
            <person name="Zhang H."/>
            <person name="Dai N."/>
            <person name="Sheng W."/>
            <person name="Hou X."/>
            <person name="Wei L."/>
        </authorList>
    </citation>
    <scope>NUCLEOTIDE SEQUENCE</scope>
    <source>
        <strain evidence="1">G02</strain>
        <tissue evidence="1">Leaf</tissue>
    </source>
</reference>
<evidence type="ECO:0000313" key="1">
    <source>
        <dbReference type="EMBL" id="KAL0367077.1"/>
    </source>
</evidence>
<reference evidence="1" key="2">
    <citation type="journal article" date="2024" name="Plant">
        <title>Genomic evolution and insights into agronomic trait innovations of Sesamum species.</title>
        <authorList>
            <person name="Miao H."/>
            <person name="Wang L."/>
            <person name="Qu L."/>
            <person name="Liu H."/>
            <person name="Sun Y."/>
            <person name="Le M."/>
            <person name="Wang Q."/>
            <person name="Wei S."/>
            <person name="Zheng Y."/>
            <person name="Lin W."/>
            <person name="Duan Y."/>
            <person name="Cao H."/>
            <person name="Xiong S."/>
            <person name="Wang X."/>
            <person name="Wei L."/>
            <person name="Li C."/>
            <person name="Ma Q."/>
            <person name="Ju M."/>
            <person name="Zhao R."/>
            <person name="Li G."/>
            <person name="Mu C."/>
            <person name="Tian Q."/>
            <person name="Mei H."/>
            <person name="Zhang T."/>
            <person name="Gao T."/>
            <person name="Zhang H."/>
        </authorList>
    </citation>
    <scope>NUCLEOTIDE SEQUENCE</scope>
    <source>
        <strain evidence="1">G02</strain>
    </source>
</reference>
<gene>
    <name evidence="1" type="ORF">Sradi_3597800</name>
</gene>
<dbReference type="EMBL" id="JACGWJ010000015">
    <property type="protein sequence ID" value="KAL0367077.1"/>
    <property type="molecule type" value="Genomic_DNA"/>
</dbReference>
<proteinExistence type="predicted"/>
<name>A0AAW2QGR8_SESRA</name>
<accession>A0AAW2QGR8</accession>
<comment type="caution">
    <text evidence="1">The sequence shown here is derived from an EMBL/GenBank/DDBJ whole genome shotgun (WGS) entry which is preliminary data.</text>
</comment>
<protein>
    <submittedName>
        <fullName evidence="1">Uncharacterized protein</fullName>
    </submittedName>
</protein>